<keyword evidence="5 7" id="KW-0324">Glycolysis</keyword>
<dbReference type="AlphaFoldDB" id="A0A6J4U7M4"/>
<evidence type="ECO:0000256" key="8">
    <source>
        <dbReference type="RuleBase" id="RU363013"/>
    </source>
</evidence>
<comment type="pathway">
    <text evidence="7 8">Carbohydrate biosynthesis; gluconeogenesis.</text>
</comment>
<dbReference type="UniPathway" id="UPA00138"/>
<evidence type="ECO:0000256" key="5">
    <source>
        <dbReference type="ARBA" id="ARBA00023152"/>
    </source>
</evidence>
<dbReference type="PROSITE" id="PS51440">
    <property type="entry name" value="TIM_2"/>
    <property type="match status" value="1"/>
</dbReference>
<dbReference type="InterPro" id="IPR020861">
    <property type="entry name" value="Triosephosphate_isomerase_AS"/>
</dbReference>
<protein>
    <recommendedName>
        <fullName evidence="7 8">Triosephosphate isomerase</fullName>
        <shortName evidence="7">TIM</shortName>
        <shortName evidence="7">TPI</shortName>
        <ecNumber evidence="7 8">5.3.1.1</ecNumber>
    </recommendedName>
    <alternativeName>
        <fullName evidence="7">Triose-phosphate isomerase</fullName>
    </alternativeName>
</protein>
<dbReference type="GO" id="GO:0006096">
    <property type="term" value="P:glycolytic process"/>
    <property type="evidence" value="ECO:0007669"/>
    <property type="project" value="UniProtKB-UniRule"/>
</dbReference>
<dbReference type="PROSITE" id="PS00171">
    <property type="entry name" value="TIM_1"/>
    <property type="match status" value="1"/>
</dbReference>
<keyword evidence="6 7" id="KW-0413">Isomerase</keyword>
<comment type="subcellular location">
    <subcellularLocation>
        <location evidence="7 8">Cytoplasm</location>
    </subcellularLocation>
</comment>
<dbReference type="Gene3D" id="3.20.20.70">
    <property type="entry name" value="Aldolase class I"/>
    <property type="match status" value="1"/>
</dbReference>
<dbReference type="FunFam" id="3.20.20.70:FF:000016">
    <property type="entry name" value="Triosephosphate isomerase"/>
    <property type="match status" value="1"/>
</dbReference>
<dbReference type="Pfam" id="PF00121">
    <property type="entry name" value="TIM"/>
    <property type="match status" value="1"/>
</dbReference>
<evidence type="ECO:0000256" key="2">
    <source>
        <dbReference type="ARBA" id="ARBA00007422"/>
    </source>
</evidence>
<dbReference type="GO" id="GO:0005829">
    <property type="term" value="C:cytosol"/>
    <property type="evidence" value="ECO:0007669"/>
    <property type="project" value="TreeGrafter"/>
</dbReference>
<dbReference type="SUPFAM" id="SSF51351">
    <property type="entry name" value="Triosephosphate isomerase (TIM)"/>
    <property type="match status" value="1"/>
</dbReference>
<dbReference type="PANTHER" id="PTHR21139">
    <property type="entry name" value="TRIOSEPHOSPHATE ISOMERASE"/>
    <property type="match status" value="1"/>
</dbReference>
<keyword evidence="3 7" id="KW-0312">Gluconeogenesis</keyword>
<dbReference type="UniPathway" id="UPA00109">
    <property type="reaction ID" value="UER00189"/>
</dbReference>
<comment type="pathway">
    <text evidence="1 7 8">Carbohydrate degradation; glycolysis; D-glyceraldehyde 3-phosphate from glycerone phosphate: step 1/1.</text>
</comment>
<evidence type="ECO:0000313" key="9">
    <source>
        <dbReference type="EMBL" id="CAA9541148.1"/>
    </source>
</evidence>
<feature type="active site" description="Electrophile" evidence="7">
    <location>
        <position position="93"/>
    </location>
</feature>
<comment type="similarity">
    <text evidence="2 7 8">Belongs to the triosephosphate isomerase family.</text>
</comment>
<dbReference type="CDD" id="cd00311">
    <property type="entry name" value="TIM"/>
    <property type="match status" value="1"/>
</dbReference>
<evidence type="ECO:0000256" key="3">
    <source>
        <dbReference type="ARBA" id="ARBA00022432"/>
    </source>
</evidence>
<comment type="subunit">
    <text evidence="7 8">Homodimer.</text>
</comment>
<sequence length="252" mass="26278">MRRPLVVGNWKMNTGRDDAVALAKAIARETGRGSVEVAVCPPYPWIVSVAESVDRATLRIGAQDCSANDDGAFTGDVSAAMLEPWCDLVLIGHSERRSVHGETDEMIRDKLRVAIAHGLDPVLCVGERAEDRAAGNASSFVTDQLDAALSELSASAFASLTIAYEPVWAIGTGATATTEDASEMAAVIRAWLRRRAPGHADTIRILYGGSVSDGSAAGLMAITEVDGLLVGGASLDVAVFSRIIAAASGRAA</sequence>
<evidence type="ECO:0000256" key="1">
    <source>
        <dbReference type="ARBA" id="ARBA00004680"/>
    </source>
</evidence>
<dbReference type="HAMAP" id="MF_00147_B">
    <property type="entry name" value="TIM_B"/>
    <property type="match status" value="1"/>
</dbReference>
<evidence type="ECO:0000256" key="7">
    <source>
        <dbReference type="HAMAP-Rule" id="MF_00147"/>
    </source>
</evidence>
<dbReference type="GO" id="GO:0004807">
    <property type="term" value="F:triose-phosphate isomerase activity"/>
    <property type="evidence" value="ECO:0007669"/>
    <property type="project" value="UniProtKB-UniRule"/>
</dbReference>
<dbReference type="InterPro" id="IPR000652">
    <property type="entry name" value="Triosephosphate_isomerase"/>
</dbReference>
<evidence type="ECO:0000256" key="4">
    <source>
        <dbReference type="ARBA" id="ARBA00022490"/>
    </source>
</evidence>
<dbReference type="InterPro" id="IPR022896">
    <property type="entry name" value="TrioseP_Isoase_bac/euk"/>
</dbReference>
<keyword evidence="4 7" id="KW-0963">Cytoplasm</keyword>
<feature type="binding site" evidence="7">
    <location>
        <position position="171"/>
    </location>
    <ligand>
        <name>substrate</name>
    </ligand>
</feature>
<dbReference type="InterPro" id="IPR035990">
    <property type="entry name" value="TIM_sf"/>
</dbReference>
<dbReference type="EC" id="5.3.1.1" evidence="7 8"/>
<dbReference type="PANTHER" id="PTHR21139:SF42">
    <property type="entry name" value="TRIOSEPHOSPHATE ISOMERASE"/>
    <property type="match status" value="1"/>
</dbReference>
<dbReference type="GO" id="GO:0006094">
    <property type="term" value="P:gluconeogenesis"/>
    <property type="evidence" value="ECO:0007669"/>
    <property type="project" value="UniProtKB-UniRule"/>
</dbReference>
<dbReference type="GO" id="GO:0046166">
    <property type="term" value="P:glyceraldehyde-3-phosphate biosynthetic process"/>
    <property type="evidence" value="ECO:0007669"/>
    <property type="project" value="TreeGrafter"/>
</dbReference>
<feature type="binding site" evidence="7">
    <location>
        <begin position="9"/>
        <end position="11"/>
    </location>
    <ligand>
        <name>substrate</name>
    </ligand>
</feature>
<dbReference type="GO" id="GO:0019563">
    <property type="term" value="P:glycerol catabolic process"/>
    <property type="evidence" value="ECO:0007669"/>
    <property type="project" value="TreeGrafter"/>
</dbReference>
<feature type="binding site" evidence="7">
    <location>
        <position position="210"/>
    </location>
    <ligand>
        <name>substrate</name>
    </ligand>
</feature>
<dbReference type="InterPro" id="IPR013785">
    <property type="entry name" value="Aldolase_TIM"/>
</dbReference>
<feature type="binding site" evidence="7">
    <location>
        <begin position="231"/>
        <end position="232"/>
    </location>
    <ligand>
        <name>substrate</name>
    </ligand>
</feature>
<dbReference type="EMBL" id="CADCWI010000010">
    <property type="protein sequence ID" value="CAA9541148.1"/>
    <property type="molecule type" value="Genomic_DNA"/>
</dbReference>
<reference evidence="9" key="1">
    <citation type="submission" date="2020-02" db="EMBL/GenBank/DDBJ databases">
        <authorList>
            <person name="Meier V. D."/>
        </authorList>
    </citation>
    <scope>NUCLEOTIDE SEQUENCE</scope>
    <source>
        <strain evidence="9">AVDCRST_MAG43</strain>
    </source>
</reference>
<evidence type="ECO:0000256" key="6">
    <source>
        <dbReference type="ARBA" id="ARBA00023235"/>
    </source>
</evidence>
<accession>A0A6J4U7M4</accession>
<gene>
    <name evidence="7" type="primary">tpiA</name>
    <name evidence="9" type="ORF">AVDCRST_MAG43-157</name>
</gene>
<name>A0A6J4U7M4_9BACT</name>
<feature type="active site" description="Proton acceptor" evidence="7">
    <location>
        <position position="165"/>
    </location>
</feature>
<organism evidence="9">
    <name type="scientific">uncultured Thermomicrobiales bacterium</name>
    <dbReference type="NCBI Taxonomy" id="1645740"/>
    <lineage>
        <taxon>Bacteria</taxon>
        <taxon>Pseudomonadati</taxon>
        <taxon>Thermomicrobiota</taxon>
        <taxon>Thermomicrobia</taxon>
        <taxon>Thermomicrobiales</taxon>
        <taxon>environmental samples</taxon>
    </lineage>
</organism>
<dbReference type="NCBIfam" id="TIGR00419">
    <property type="entry name" value="tim"/>
    <property type="match status" value="1"/>
</dbReference>
<proteinExistence type="inferred from homology"/>
<comment type="catalytic activity">
    <reaction evidence="7 8">
        <text>D-glyceraldehyde 3-phosphate = dihydroxyacetone phosphate</text>
        <dbReference type="Rhea" id="RHEA:18585"/>
        <dbReference type="ChEBI" id="CHEBI:57642"/>
        <dbReference type="ChEBI" id="CHEBI:59776"/>
        <dbReference type="EC" id="5.3.1.1"/>
    </reaction>
</comment>
<comment type="function">
    <text evidence="7">Involved in the gluconeogenesis. Catalyzes stereospecifically the conversion of dihydroxyacetone phosphate (DHAP) to D-glyceraldehyde-3-phosphate (G3P).</text>
</comment>